<dbReference type="Pfam" id="PF09822">
    <property type="entry name" value="ABC_transp_aux"/>
    <property type="match status" value="1"/>
</dbReference>
<gene>
    <name evidence="4" type="primary">gldG</name>
    <name evidence="4" type="ORF">OSR52_07300</name>
</gene>
<keyword evidence="5" id="KW-1185">Reference proteome</keyword>
<keyword evidence="1" id="KW-1133">Transmembrane helix</keyword>
<dbReference type="Proteomes" id="UP001153642">
    <property type="component" value="Unassembled WGS sequence"/>
</dbReference>
<accession>A0ABT6FQX5</accession>
<evidence type="ECO:0000259" key="3">
    <source>
        <dbReference type="Pfam" id="PF23357"/>
    </source>
</evidence>
<proteinExistence type="predicted"/>
<evidence type="ECO:0000313" key="5">
    <source>
        <dbReference type="Proteomes" id="UP001153642"/>
    </source>
</evidence>
<sequence length="554" mass="62989">MISTKKNSGKIILIILVLLGINFLASFMVLRWDLTKNKRYTLSEASKQTVESVDEAIIIDVLLNGDMPPEFKRLQTETKQLLEEFTAVNNHIRINFVNPMDTGAPKEQTIQSLQELGLTPVTVTIEEGNSMSRELIFPWALVNMGKKTVKVSLLQNKLGTNSEQRINNSVQQLEYTFADAFKQLTIQQKKKIAILKGNNEMPDKYLVDYLISLRNYYQLGQFNLDSLKNQPQKVLENLNRFDAAIIAKPTEAFTDNEKYILDQYVMNGGKTLWLLDAVVADLDSLQNEKFTSFAIPRNLGLDAMLFRYGVRINKSLVQDLISTPVTVTNENGDIPINWFYSPMVAPPNNHPINKSLNVVKLEFASPIDTLPNDIKKTILLKSSPQSKVVGVPTMYSLDEFDTQQHIETFNDGNKALGVLLEGKFVSAFKNRVKPFKLAQNRDADAKENKIIVISDGDIANYNYVNKKPLINGVDKWTKQVYGNKEFLLNSINYLLDDNGLINIRSKEIALAFLNKQKTHEQKTFWKAINIGVPIVLILLFGVVFYYFKRKKYTV</sequence>
<feature type="domain" description="ABC-type uncharacterised transport system" evidence="2">
    <location>
        <begin position="189"/>
        <end position="490"/>
    </location>
</feature>
<name>A0ABT6FQX5_9FLAO</name>
<protein>
    <submittedName>
        <fullName evidence="4">Gliding motility-associated ABC transporter substrate-binding protein GldG</fullName>
    </submittedName>
</protein>
<evidence type="ECO:0000313" key="4">
    <source>
        <dbReference type="EMBL" id="MDG3585672.1"/>
    </source>
</evidence>
<dbReference type="Pfam" id="PF23357">
    <property type="entry name" value="DUF7088"/>
    <property type="match status" value="1"/>
</dbReference>
<dbReference type="NCBIfam" id="TIGR03521">
    <property type="entry name" value="GldG"/>
    <property type="match status" value="1"/>
</dbReference>
<organism evidence="4 5">
    <name type="scientific">Galbibacter pacificus</name>
    <dbReference type="NCBI Taxonomy" id="2996052"/>
    <lineage>
        <taxon>Bacteria</taxon>
        <taxon>Pseudomonadati</taxon>
        <taxon>Bacteroidota</taxon>
        <taxon>Flavobacteriia</taxon>
        <taxon>Flavobacteriales</taxon>
        <taxon>Flavobacteriaceae</taxon>
        <taxon>Galbibacter</taxon>
    </lineage>
</organism>
<feature type="transmembrane region" description="Helical" evidence="1">
    <location>
        <begin position="524"/>
        <end position="547"/>
    </location>
</feature>
<feature type="transmembrane region" description="Helical" evidence="1">
    <location>
        <begin position="12"/>
        <end position="32"/>
    </location>
</feature>
<dbReference type="InterPro" id="IPR019863">
    <property type="entry name" value="Motility-assoc_ABC-rel_GldG"/>
</dbReference>
<dbReference type="RefSeq" id="WP_277899068.1">
    <property type="nucleotide sequence ID" value="NZ_JAPMUA010000002.1"/>
</dbReference>
<evidence type="ECO:0000259" key="2">
    <source>
        <dbReference type="Pfam" id="PF09822"/>
    </source>
</evidence>
<comment type="caution">
    <text evidence="4">The sequence shown here is derived from an EMBL/GenBank/DDBJ whole genome shotgun (WGS) entry which is preliminary data.</text>
</comment>
<dbReference type="InterPro" id="IPR055396">
    <property type="entry name" value="DUF7088"/>
</dbReference>
<evidence type="ECO:0000256" key="1">
    <source>
        <dbReference type="SAM" id="Phobius"/>
    </source>
</evidence>
<dbReference type="InterPro" id="IPR019196">
    <property type="entry name" value="ABC_transp_unknown"/>
</dbReference>
<feature type="domain" description="DUF7088" evidence="3">
    <location>
        <begin position="36"/>
        <end position="142"/>
    </location>
</feature>
<reference evidence="4" key="1">
    <citation type="submission" date="2022-11" db="EMBL/GenBank/DDBJ databases">
        <title>High-quality draft genome sequence of Galbibacter sp. strain CMA-7.</title>
        <authorList>
            <person name="Wei L."/>
            <person name="Dong C."/>
            <person name="Shao Z."/>
        </authorList>
    </citation>
    <scope>NUCLEOTIDE SEQUENCE</scope>
    <source>
        <strain evidence="4">CMA-7</strain>
    </source>
</reference>
<dbReference type="EMBL" id="JAPMUA010000002">
    <property type="protein sequence ID" value="MDG3585672.1"/>
    <property type="molecule type" value="Genomic_DNA"/>
</dbReference>
<keyword evidence="1" id="KW-0812">Transmembrane</keyword>
<keyword evidence="1" id="KW-0472">Membrane</keyword>